<proteinExistence type="predicted"/>
<dbReference type="EMBL" id="OU899037">
    <property type="protein sequence ID" value="CAH1738444.1"/>
    <property type="molecule type" value="Genomic_DNA"/>
</dbReference>
<feature type="region of interest" description="Disordered" evidence="1">
    <location>
        <begin position="71"/>
        <end position="112"/>
    </location>
</feature>
<sequence length="130" mass="14608">MTAIDSILKIQSPLQMRPAINHYKTVTDNAAPAIPERRAGNRRTLTQTIVMELGGSPLFPVGSTFRQKAAVMGQRGLRRGKGRKIPGPNTKTKPFSDFKNKPSSHRPKPQYNYDHDNDIILLLYNIKLIN</sequence>
<protein>
    <submittedName>
        <fullName evidence="2">Uncharacterized protein</fullName>
    </submittedName>
</protein>
<dbReference type="AlphaFoldDB" id="A0A9P0NSY0"/>
<reference evidence="2" key="1">
    <citation type="submission" date="2022-02" db="EMBL/GenBank/DDBJ databases">
        <authorList>
            <person name="King R."/>
        </authorList>
    </citation>
    <scope>NUCLEOTIDE SEQUENCE</scope>
</reference>
<evidence type="ECO:0000256" key="1">
    <source>
        <dbReference type="SAM" id="MobiDB-lite"/>
    </source>
</evidence>
<evidence type="ECO:0000313" key="3">
    <source>
        <dbReference type="Proteomes" id="UP001154329"/>
    </source>
</evidence>
<name>A0A9P0NSY0_APHGO</name>
<organism evidence="2 3">
    <name type="scientific">Aphis gossypii</name>
    <name type="common">Cotton aphid</name>
    <dbReference type="NCBI Taxonomy" id="80765"/>
    <lineage>
        <taxon>Eukaryota</taxon>
        <taxon>Metazoa</taxon>
        <taxon>Ecdysozoa</taxon>
        <taxon>Arthropoda</taxon>
        <taxon>Hexapoda</taxon>
        <taxon>Insecta</taxon>
        <taxon>Pterygota</taxon>
        <taxon>Neoptera</taxon>
        <taxon>Paraneoptera</taxon>
        <taxon>Hemiptera</taxon>
        <taxon>Sternorrhyncha</taxon>
        <taxon>Aphidomorpha</taxon>
        <taxon>Aphidoidea</taxon>
        <taxon>Aphididae</taxon>
        <taxon>Aphidini</taxon>
        <taxon>Aphis</taxon>
        <taxon>Aphis</taxon>
    </lineage>
</organism>
<keyword evidence="3" id="KW-1185">Reference proteome</keyword>
<reference evidence="2" key="2">
    <citation type="submission" date="2022-10" db="EMBL/GenBank/DDBJ databases">
        <authorList>
            <consortium name="ENA_rothamsted_submissions"/>
            <consortium name="culmorum"/>
            <person name="King R."/>
        </authorList>
    </citation>
    <scope>NUCLEOTIDE SEQUENCE</scope>
</reference>
<gene>
    <name evidence="2" type="ORF">APHIGO_LOCUS11786</name>
</gene>
<evidence type="ECO:0000313" key="2">
    <source>
        <dbReference type="EMBL" id="CAH1738444.1"/>
    </source>
</evidence>
<accession>A0A9P0NSY0</accession>
<dbReference type="Proteomes" id="UP001154329">
    <property type="component" value="Chromosome 4"/>
</dbReference>